<dbReference type="RefSeq" id="WP_152759932.1">
    <property type="nucleotide sequence ID" value="NZ_WHLY01000002.1"/>
</dbReference>
<dbReference type="InterPro" id="IPR029060">
    <property type="entry name" value="PIN-like_dom_sf"/>
</dbReference>
<dbReference type="Gene3D" id="3.40.50.1010">
    <property type="entry name" value="5'-nuclease"/>
    <property type="match status" value="1"/>
</dbReference>
<dbReference type="InterPro" id="IPR052919">
    <property type="entry name" value="TA_system_RNase"/>
</dbReference>
<protein>
    <submittedName>
        <fullName evidence="2">PIN domain-containing protein</fullName>
    </submittedName>
</protein>
<reference evidence="2 3" key="1">
    <citation type="submission" date="2019-10" db="EMBL/GenBank/DDBJ databases">
        <title>Draft Genome Sequence of Cytophagaceae sp. SJW1-29.</title>
        <authorList>
            <person name="Choi A."/>
        </authorList>
    </citation>
    <scope>NUCLEOTIDE SEQUENCE [LARGE SCALE GENOMIC DNA]</scope>
    <source>
        <strain evidence="2 3">SJW1-29</strain>
    </source>
</reference>
<keyword evidence="3" id="KW-1185">Reference proteome</keyword>
<name>A0A7C9FCT4_9BACT</name>
<dbReference type="CDD" id="cd09872">
    <property type="entry name" value="PIN_Sll0205-like"/>
    <property type="match status" value="1"/>
</dbReference>
<accession>A0A7C9FCT4</accession>
<organism evidence="2 3">
    <name type="scientific">Salmonirosea aquatica</name>
    <dbReference type="NCBI Taxonomy" id="2654236"/>
    <lineage>
        <taxon>Bacteria</taxon>
        <taxon>Pseudomonadati</taxon>
        <taxon>Bacteroidota</taxon>
        <taxon>Cytophagia</taxon>
        <taxon>Cytophagales</taxon>
        <taxon>Spirosomataceae</taxon>
        <taxon>Salmonirosea</taxon>
    </lineage>
</organism>
<sequence length="130" mass="15321">MNYLIDTHILIWHAEESHKLNPDVLEKIINPSNIIYVSHASFWEMTIKSMTGKLRFSTPVSEFQQLSINNDFLDLGFFFKHYSRLETLPLYHNDPFDRMLIAQAISEDLTLITQDRKFASYESLVPILWN</sequence>
<proteinExistence type="predicted"/>
<dbReference type="EMBL" id="WHLY01000002">
    <property type="protein sequence ID" value="MPR34047.1"/>
    <property type="molecule type" value="Genomic_DNA"/>
</dbReference>
<dbReference type="PANTHER" id="PTHR36173">
    <property type="entry name" value="RIBONUCLEASE VAPC16-RELATED"/>
    <property type="match status" value="1"/>
</dbReference>
<dbReference type="InterPro" id="IPR002716">
    <property type="entry name" value="PIN_dom"/>
</dbReference>
<dbReference type="PANTHER" id="PTHR36173:SF2">
    <property type="entry name" value="RIBONUCLEASE VAPC16"/>
    <property type="match status" value="1"/>
</dbReference>
<comment type="caution">
    <text evidence="2">The sequence shown here is derived from an EMBL/GenBank/DDBJ whole genome shotgun (WGS) entry which is preliminary data.</text>
</comment>
<dbReference type="Proteomes" id="UP000479293">
    <property type="component" value="Unassembled WGS sequence"/>
</dbReference>
<dbReference type="Pfam" id="PF01850">
    <property type="entry name" value="PIN"/>
    <property type="match status" value="1"/>
</dbReference>
<dbReference type="InterPro" id="IPR041705">
    <property type="entry name" value="PIN_Sll0205"/>
</dbReference>
<evidence type="ECO:0000259" key="1">
    <source>
        <dbReference type="Pfam" id="PF01850"/>
    </source>
</evidence>
<dbReference type="AlphaFoldDB" id="A0A7C9FCT4"/>
<gene>
    <name evidence="2" type="ORF">GBK04_11875</name>
</gene>
<dbReference type="SUPFAM" id="SSF88723">
    <property type="entry name" value="PIN domain-like"/>
    <property type="match status" value="1"/>
</dbReference>
<feature type="domain" description="PIN" evidence="1">
    <location>
        <begin position="3"/>
        <end position="121"/>
    </location>
</feature>
<evidence type="ECO:0000313" key="3">
    <source>
        <dbReference type="Proteomes" id="UP000479293"/>
    </source>
</evidence>
<evidence type="ECO:0000313" key="2">
    <source>
        <dbReference type="EMBL" id="MPR34047.1"/>
    </source>
</evidence>